<gene>
    <name evidence="10" type="ORF">J2Z31_000064</name>
</gene>
<keyword evidence="11" id="KW-1185">Reference proteome</keyword>
<dbReference type="InterPro" id="IPR050743">
    <property type="entry name" value="2-oxoacid_DH_E2_comp"/>
</dbReference>
<dbReference type="Gene3D" id="3.30.559.10">
    <property type="entry name" value="Chloramphenicol acetyltransferase-like domain"/>
    <property type="match status" value="1"/>
</dbReference>
<dbReference type="InterPro" id="IPR011053">
    <property type="entry name" value="Single_hybrid_motif"/>
</dbReference>
<dbReference type="EC" id="2.3.1.-" evidence="7"/>
<evidence type="ECO:0000313" key="11">
    <source>
        <dbReference type="Proteomes" id="UP000730739"/>
    </source>
</evidence>
<evidence type="ECO:0000256" key="7">
    <source>
        <dbReference type="RuleBase" id="RU003423"/>
    </source>
</evidence>
<comment type="cofactor">
    <cofactor evidence="1 7">
        <name>(R)-lipoate</name>
        <dbReference type="ChEBI" id="CHEBI:83088"/>
    </cofactor>
</comment>
<evidence type="ECO:0000259" key="9">
    <source>
        <dbReference type="PROSITE" id="PS50968"/>
    </source>
</evidence>
<evidence type="ECO:0000256" key="5">
    <source>
        <dbReference type="ARBA" id="ARBA00022823"/>
    </source>
</evidence>
<evidence type="ECO:0000256" key="2">
    <source>
        <dbReference type="ARBA" id="ARBA00007317"/>
    </source>
</evidence>
<protein>
    <recommendedName>
        <fullName evidence="7">Dihydrolipoamide acetyltransferase component of pyruvate dehydrogenase complex</fullName>
        <ecNumber evidence="7">2.3.1.-</ecNumber>
    </recommendedName>
</protein>
<organism evidence="10 11">
    <name type="scientific">Sinorhizobium kostiense</name>
    <dbReference type="NCBI Taxonomy" id="76747"/>
    <lineage>
        <taxon>Bacteria</taxon>
        <taxon>Pseudomonadati</taxon>
        <taxon>Pseudomonadota</taxon>
        <taxon>Alphaproteobacteria</taxon>
        <taxon>Hyphomicrobiales</taxon>
        <taxon>Rhizobiaceae</taxon>
        <taxon>Sinorhizobium/Ensifer group</taxon>
        <taxon>Sinorhizobium</taxon>
    </lineage>
</organism>
<evidence type="ECO:0000256" key="4">
    <source>
        <dbReference type="ARBA" id="ARBA00022679"/>
    </source>
</evidence>
<dbReference type="PANTHER" id="PTHR43178">
    <property type="entry name" value="DIHYDROLIPOAMIDE ACETYLTRANSFERASE COMPONENT OF PYRUVATE DEHYDROGENASE COMPLEX"/>
    <property type="match status" value="1"/>
</dbReference>
<dbReference type="PANTHER" id="PTHR43178:SF5">
    <property type="entry name" value="LIPOAMIDE ACYLTRANSFERASE COMPONENT OF BRANCHED-CHAIN ALPHA-KETO ACID DEHYDROGENASE COMPLEX, MITOCHONDRIAL"/>
    <property type="match status" value="1"/>
</dbReference>
<feature type="region of interest" description="Disordered" evidence="8">
    <location>
        <begin position="112"/>
        <end position="139"/>
    </location>
</feature>
<keyword evidence="10" id="KW-0670">Pyruvate</keyword>
<evidence type="ECO:0000256" key="6">
    <source>
        <dbReference type="ARBA" id="ARBA00023315"/>
    </source>
</evidence>
<sequence>MIEFKMPSLVADIGPAMLVEWFKQPGDRVRRGDVIALAETQEGAVEIEAFDEGVLGEQRVQPGKEVPVGTVLATIFNADEPAPSRRAGKPKKIVGRPYARRGSIHLPIVPARSTQHAPATRHEREPTREDAKRADRNARGRGVLQEATNAALVRSHRDVPHYWVTHAIDATPLLDWMEAENAGRPAEAQLAYTAPLMKAAALALREVPELNGFFEGAAFRPAKAVHLGLAVPVRRGGQAAPAIHDADLKSVDEIMRAITDLERRARLGRLRKSEVAEGTVTMSNVAEGNADYFFPLIFPPQVAIIGCGTPGARPWVFGNSVVVRRMIPVTVAGDHRVSHARHAAEFLARLSELASNPETL</sequence>
<comment type="subunit">
    <text evidence="3">Forms a 24-polypeptide structural core with octahedral symmetry.</text>
</comment>
<dbReference type="RefSeq" id="WP_209599891.1">
    <property type="nucleotide sequence ID" value="NZ_JAGILA010000001.1"/>
</dbReference>
<dbReference type="EMBL" id="JAGILA010000001">
    <property type="protein sequence ID" value="MBP2233574.1"/>
    <property type="molecule type" value="Genomic_DNA"/>
</dbReference>
<evidence type="ECO:0000256" key="3">
    <source>
        <dbReference type="ARBA" id="ARBA00011484"/>
    </source>
</evidence>
<feature type="compositionally biased region" description="Basic and acidic residues" evidence="8">
    <location>
        <begin position="120"/>
        <end position="138"/>
    </location>
</feature>
<keyword evidence="4 7" id="KW-0808">Transferase</keyword>
<dbReference type="Pfam" id="PF00198">
    <property type="entry name" value="2-oxoacid_dh"/>
    <property type="match status" value="1"/>
</dbReference>
<dbReference type="InterPro" id="IPR000089">
    <property type="entry name" value="Biotin_lipoyl"/>
</dbReference>
<dbReference type="InterPro" id="IPR001078">
    <property type="entry name" value="2-oxoacid_DH_actylTfrase"/>
</dbReference>
<comment type="similarity">
    <text evidence="2 7">Belongs to the 2-oxoacid dehydrogenase family.</text>
</comment>
<keyword evidence="6 7" id="KW-0012">Acyltransferase</keyword>
<dbReference type="InterPro" id="IPR023213">
    <property type="entry name" value="CAT-like_dom_sf"/>
</dbReference>
<evidence type="ECO:0000256" key="8">
    <source>
        <dbReference type="SAM" id="MobiDB-lite"/>
    </source>
</evidence>
<dbReference type="Pfam" id="PF00364">
    <property type="entry name" value="Biotin_lipoyl"/>
    <property type="match status" value="1"/>
</dbReference>
<name>A0ABS4QSE3_9HYPH</name>
<dbReference type="GO" id="GO:0004742">
    <property type="term" value="F:dihydrolipoyllysine-residue acetyltransferase activity"/>
    <property type="evidence" value="ECO:0007669"/>
    <property type="project" value="UniProtKB-EC"/>
</dbReference>
<evidence type="ECO:0000313" key="10">
    <source>
        <dbReference type="EMBL" id="MBP2233574.1"/>
    </source>
</evidence>
<dbReference type="Gene3D" id="2.40.50.100">
    <property type="match status" value="1"/>
</dbReference>
<dbReference type="PROSITE" id="PS50968">
    <property type="entry name" value="BIOTINYL_LIPOYL"/>
    <property type="match status" value="1"/>
</dbReference>
<feature type="domain" description="Lipoyl-binding" evidence="9">
    <location>
        <begin position="1"/>
        <end position="76"/>
    </location>
</feature>
<keyword evidence="5 7" id="KW-0450">Lipoyl</keyword>
<evidence type="ECO:0000256" key="1">
    <source>
        <dbReference type="ARBA" id="ARBA00001938"/>
    </source>
</evidence>
<dbReference type="CDD" id="cd06849">
    <property type="entry name" value="lipoyl_domain"/>
    <property type="match status" value="1"/>
</dbReference>
<reference evidence="10 11" key="1">
    <citation type="submission" date="2021-03" db="EMBL/GenBank/DDBJ databases">
        <title>Genomic Encyclopedia of Type Strains, Phase IV (KMG-IV): sequencing the most valuable type-strain genomes for metagenomic binning, comparative biology and taxonomic classification.</title>
        <authorList>
            <person name="Goeker M."/>
        </authorList>
    </citation>
    <scope>NUCLEOTIDE SEQUENCE [LARGE SCALE GENOMIC DNA]</scope>
    <source>
        <strain evidence="10 11">DSM 13372</strain>
    </source>
</reference>
<accession>A0ABS4QSE3</accession>
<dbReference type="SUPFAM" id="SSF52777">
    <property type="entry name" value="CoA-dependent acyltransferases"/>
    <property type="match status" value="1"/>
</dbReference>
<dbReference type="SUPFAM" id="SSF51230">
    <property type="entry name" value="Single hybrid motif"/>
    <property type="match status" value="1"/>
</dbReference>
<proteinExistence type="inferred from homology"/>
<comment type="caution">
    <text evidence="10">The sequence shown here is derived from an EMBL/GenBank/DDBJ whole genome shotgun (WGS) entry which is preliminary data.</text>
</comment>
<dbReference type="Proteomes" id="UP000730739">
    <property type="component" value="Unassembled WGS sequence"/>
</dbReference>